<dbReference type="PANTHER" id="PTHR32063">
    <property type="match status" value="1"/>
</dbReference>
<accession>A0A316C9I3</accession>
<dbReference type="Gene3D" id="3.30.70.1440">
    <property type="entry name" value="Multidrug efflux transporter AcrB pore domain"/>
    <property type="match status" value="2"/>
</dbReference>
<keyword evidence="3" id="KW-1003">Cell membrane</keyword>
<dbReference type="SUPFAM" id="SSF82693">
    <property type="entry name" value="Multidrug efflux transporter AcrB pore domain, PN1, PN2, PC1 and PC2 subdomains"/>
    <property type="match status" value="4"/>
</dbReference>
<evidence type="ECO:0000256" key="5">
    <source>
        <dbReference type="ARBA" id="ARBA00022692"/>
    </source>
</evidence>
<keyword evidence="5 8" id="KW-0812">Transmembrane</keyword>
<dbReference type="STRING" id="1192868.GCA_000304395_02906"/>
<feature type="transmembrane region" description="Helical" evidence="8">
    <location>
        <begin position="913"/>
        <end position="931"/>
    </location>
</feature>
<dbReference type="AlphaFoldDB" id="A0A316C9I3"/>
<evidence type="ECO:0000256" key="7">
    <source>
        <dbReference type="ARBA" id="ARBA00023136"/>
    </source>
</evidence>
<feature type="transmembrane region" description="Helical" evidence="8">
    <location>
        <begin position="964"/>
        <end position="990"/>
    </location>
</feature>
<dbReference type="GO" id="GO:0005886">
    <property type="term" value="C:plasma membrane"/>
    <property type="evidence" value="ECO:0007669"/>
    <property type="project" value="UniProtKB-SubCell"/>
</dbReference>
<evidence type="ECO:0000256" key="2">
    <source>
        <dbReference type="ARBA" id="ARBA00022448"/>
    </source>
</evidence>
<proteinExistence type="predicted"/>
<feature type="transmembrane region" description="Helical" evidence="8">
    <location>
        <begin position="431"/>
        <end position="457"/>
    </location>
</feature>
<dbReference type="OrthoDB" id="9807350at2"/>
<comment type="caution">
    <text evidence="9">The sequence shown here is derived from an EMBL/GenBank/DDBJ whole genome shotgun (WGS) entry which is preliminary data.</text>
</comment>
<dbReference type="Gene3D" id="3.30.70.1320">
    <property type="entry name" value="Multidrug efflux transporter AcrB pore domain like"/>
    <property type="match status" value="1"/>
</dbReference>
<keyword evidence="7 8" id="KW-0472">Membrane</keyword>
<organism evidence="9 10">
    <name type="scientific">Pseudaminobacter salicylatoxidans</name>
    <dbReference type="NCBI Taxonomy" id="93369"/>
    <lineage>
        <taxon>Bacteria</taxon>
        <taxon>Pseudomonadati</taxon>
        <taxon>Pseudomonadota</taxon>
        <taxon>Alphaproteobacteria</taxon>
        <taxon>Hyphomicrobiales</taxon>
        <taxon>Phyllobacteriaceae</taxon>
        <taxon>Pseudaminobacter</taxon>
    </lineage>
</organism>
<evidence type="ECO:0000256" key="8">
    <source>
        <dbReference type="SAM" id="Phobius"/>
    </source>
</evidence>
<evidence type="ECO:0000256" key="1">
    <source>
        <dbReference type="ARBA" id="ARBA00004429"/>
    </source>
</evidence>
<protein>
    <submittedName>
        <fullName evidence="9">Multidrug efflux pump</fullName>
    </submittedName>
</protein>
<keyword evidence="10" id="KW-1185">Reference proteome</keyword>
<feature type="transmembrane region" description="Helical" evidence="8">
    <location>
        <begin position="1042"/>
        <end position="1068"/>
    </location>
</feature>
<dbReference type="PRINTS" id="PR00702">
    <property type="entry name" value="ACRIFLAVINRP"/>
</dbReference>
<keyword evidence="4" id="KW-0997">Cell inner membrane</keyword>
<dbReference type="FunFam" id="1.20.1640.10:FF:000001">
    <property type="entry name" value="Efflux pump membrane transporter"/>
    <property type="match status" value="1"/>
</dbReference>
<feature type="transmembrane region" description="Helical" evidence="8">
    <location>
        <begin position="336"/>
        <end position="353"/>
    </location>
</feature>
<dbReference type="Gene3D" id="3.30.2090.10">
    <property type="entry name" value="Multidrug efflux transporter AcrB TolC docking domain, DN and DC subdomains"/>
    <property type="match status" value="3"/>
</dbReference>
<name>A0A316C9I3_PSESE</name>
<dbReference type="PANTHER" id="PTHR32063:SF34">
    <property type="entry name" value="MULTIDRUG RESISTANCE PROTEIN MDTC"/>
    <property type="match status" value="1"/>
</dbReference>
<reference evidence="9 10" key="1">
    <citation type="submission" date="2018-05" db="EMBL/GenBank/DDBJ databases">
        <title>Genomic Encyclopedia of Type Strains, Phase IV (KMG-IV): sequencing the most valuable type-strain genomes for metagenomic binning, comparative biology and taxonomic classification.</title>
        <authorList>
            <person name="Goeker M."/>
        </authorList>
    </citation>
    <scope>NUCLEOTIDE SEQUENCE [LARGE SCALE GENOMIC DNA]</scope>
    <source>
        <strain evidence="9 10">DSM 6986</strain>
    </source>
</reference>
<comment type="subcellular location">
    <subcellularLocation>
        <location evidence="1">Cell inner membrane</location>
        <topology evidence="1">Multi-pass membrane protein</topology>
    </subcellularLocation>
</comment>
<feature type="transmembrane region" description="Helical" evidence="8">
    <location>
        <begin position="360"/>
        <end position="384"/>
    </location>
</feature>
<dbReference type="SUPFAM" id="SSF82714">
    <property type="entry name" value="Multidrug efflux transporter AcrB TolC docking domain, DN and DC subdomains"/>
    <property type="match status" value="2"/>
</dbReference>
<evidence type="ECO:0000256" key="3">
    <source>
        <dbReference type="ARBA" id="ARBA00022475"/>
    </source>
</evidence>
<dbReference type="InterPro" id="IPR001036">
    <property type="entry name" value="Acrflvin-R"/>
</dbReference>
<sequence>MNLSAPFIRRPVATTLLTFGLFMAGLVAFPLLPVAPLPEVDYPVISVRATLPGASPEVVANTVASPLEKHLGQIADVNEMTSSSTVGGTRVTLQFGLDRDIDGAARDVQAAINAARADLPASLRSNPTYRKVNPADAPIMVLSLTSDTLPKGRIYDAASTVLAQKLSQVAGIGEVNVGGSSLPAVRVELDPQALYKYGIGLEDVRAALASANAHSPKGAIDVGDQRYQIYANDQGTRADDYRSLIVAYRNGAPVRLIDVGKVTDSVENIRNAGLANGKPAVLIILYRSPNANIIATVDRVKALLPALRASISPAIDLSLAVDRSTTIRASLKEVEQTLMIAIGLVILVVFAFLRDVRATIIPIVAVPVSLVGTLGVMYLCGFSLDNLSLMALTVATGFVVDDAIVVLENISRHMSAGMSRMEAAIRGAQEVGFTVLSMSTSLIAVFIPILLMGGLIGRLFREFAITLSAAILVSLVISLTATPMMCSILLRGEHDRSHGRIYRFSEWVFEGMLAGYRRSLSWALDHSRFILAVLFAALCLNAYLYVTIPKGFFPQQDTGRLVGSIQADQAISFQLMSQKLSRFIDIVKSDPAVETAVGFTGGGQTNSGFMFVTLKPQAERGISADQVIGRLRPQLAEVPGATLFLQAVQDIHVGGRQSNAQYQYTLQGDSFQQLNEWAPKLLAELEKEPRLTDVNSNQQNKGLETEVVIDRDTAARLGISVSQIDNTLYDAFGQRQVSTIYVARNQYHVVMEVAPEYWQDPETLRRVYVSKSGGSVGGAQATNAVAGTFMSSGQSENAASIAADTARNQATNSIGNTGKGAASTGSAVSTSAETMVPLSSVAQYGPGSTPLAVNHQGLFAATTLSFNLAPGVSLSDAVAVITQAKDRIGMPASIHGSFQGTARVFEESLANQPLLILAALIAVYVVLGILYESYAHPLTILSTLPSAGVGALLALTAFGMEFDLMALIGVILLIGIVEKNAIMMVDFALAAERNENKSSRDAIHQACLLRFRPIMMTTMAAMFGAVPLAIGLGEGSELRQPLGIAIVGGLILSQMLTLYTTPVIYIYIDRLGLWCQRQRASQGSPARPGPQPGE</sequence>
<feature type="transmembrane region" description="Helical" evidence="8">
    <location>
        <begin position="463"/>
        <end position="490"/>
    </location>
</feature>
<evidence type="ECO:0000256" key="4">
    <source>
        <dbReference type="ARBA" id="ARBA00022519"/>
    </source>
</evidence>
<feature type="transmembrane region" description="Helical" evidence="8">
    <location>
        <begin position="527"/>
        <end position="546"/>
    </location>
</feature>
<dbReference type="Proteomes" id="UP000245396">
    <property type="component" value="Unassembled WGS sequence"/>
</dbReference>
<dbReference type="EMBL" id="QGGG01000001">
    <property type="protein sequence ID" value="PWJ86431.1"/>
    <property type="molecule type" value="Genomic_DNA"/>
</dbReference>
<gene>
    <name evidence="9" type="ORF">C7441_101311</name>
</gene>
<evidence type="ECO:0000313" key="9">
    <source>
        <dbReference type="EMBL" id="PWJ86431.1"/>
    </source>
</evidence>
<feature type="transmembrane region" description="Helical" evidence="8">
    <location>
        <begin position="938"/>
        <end position="958"/>
    </location>
</feature>
<dbReference type="FunFam" id="3.30.70.1430:FF:000001">
    <property type="entry name" value="Efflux pump membrane transporter"/>
    <property type="match status" value="1"/>
</dbReference>
<feature type="transmembrane region" description="Helical" evidence="8">
    <location>
        <begin position="390"/>
        <end position="410"/>
    </location>
</feature>
<feature type="transmembrane region" description="Helical" evidence="8">
    <location>
        <begin position="1011"/>
        <end position="1030"/>
    </location>
</feature>
<dbReference type="RefSeq" id="WP_109611406.1">
    <property type="nucleotide sequence ID" value="NZ_QGGG01000001.1"/>
</dbReference>
<dbReference type="Gene3D" id="1.20.1640.10">
    <property type="entry name" value="Multidrug efflux transporter AcrB transmembrane domain"/>
    <property type="match status" value="3"/>
</dbReference>
<evidence type="ECO:0000256" key="6">
    <source>
        <dbReference type="ARBA" id="ARBA00022989"/>
    </source>
</evidence>
<dbReference type="SUPFAM" id="SSF82866">
    <property type="entry name" value="Multidrug efflux transporter AcrB transmembrane domain"/>
    <property type="match status" value="2"/>
</dbReference>
<keyword evidence="2" id="KW-0813">Transport</keyword>
<dbReference type="Gene3D" id="3.30.70.1430">
    <property type="entry name" value="Multidrug efflux transporter AcrB pore domain"/>
    <property type="match status" value="2"/>
</dbReference>
<evidence type="ECO:0000313" key="10">
    <source>
        <dbReference type="Proteomes" id="UP000245396"/>
    </source>
</evidence>
<dbReference type="Pfam" id="PF00873">
    <property type="entry name" value="ACR_tran"/>
    <property type="match status" value="2"/>
</dbReference>
<keyword evidence="6 8" id="KW-1133">Transmembrane helix</keyword>
<dbReference type="GO" id="GO:0042910">
    <property type="term" value="F:xenobiotic transmembrane transporter activity"/>
    <property type="evidence" value="ECO:0007669"/>
    <property type="project" value="TreeGrafter"/>
</dbReference>
<dbReference type="InterPro" id="IPR027463">
    <property type="entry name" value="AcrB_DN_DC_subdom"/>
</dbReference>